<accession>A0ABQ7S821</accession>
<sequence length="157" mass="17638">MAAFLAKQMVGNQLSAVKADMGSDGPSAEERARMEEEEQERLAAIQEAEEIRKDKHRKMEMEREKVRQSVRDKYGIKKKEDKEDEKRRQQEAEMAAHLAAINPRNPANQNKLPPGVNTGGEEEDFATKLMNGNLAGATSHVMNKVQSFLPPGFPSFK</sequence>
<dbReference type="CDD" id="cd22808">
    <property type="entry name" value="Complexin_NTD_CPLX_I_II"/>
    <property type="match status" value="1"/>
</dbReference>
<dbReference type="InterPro" id="IPR008849">
    <property type="entry name" value="Synaphin"/>
</dbReference>
<keyword evidence="8" id="KW-1185">Reference proteome</keyword>
<feature type="region of interest" description="Disordered" evidence="6">
    <location>
        <begin position="16"/>
        <end position="125"/>
    </location>
</feature>
<keyword evidence="3" id="KW-0268">Exocytosis</keyword>
<comment type="caution">
    <text evidence="7">The sequence shown here is derived from an EMBL/GenBank/DDBJ whole genome shotgun (WGS) entry which is preliminary data.</text>
</comment>
<proteinExistence type="inferred from homology"/>
<evidence type="ECO:0000256" key="2">
    <source>
        <dbReference type="ARBA" id="ARBA00022448"/>
    </source>
</evidence>
<protein>
    <submittedName>
        <fullName evidence="7">Complexin-1</fullName>
    </submittedName>
</protein>
<reference evidence="7 8" key="1">
    <citation type="submission" date="2020-10" db="EMBL/GenBank/DDBJ databases">
        <authorList>
            <person name="Klimov P.B."/>
            <person name="Dyachkov S.M."/>
            <person name="Chetverikov P.E."/>
        </authorList>
    </citation>
    <scope>NUCLEOTIDE SEQUENCE [LARGE SCALE GENOMIC DNA]</scope>
    <source>
        <strain evidence="7">BMOC 18-1129-001#AD2665</strain>
        <tissue evidence="7">Entire mites</tissue>
    </source>
</reference>
<comment type="similarity">
    <text evidence="1">Belongs to the complexin/synaphin family.</text>
</comment>
<evidence type="ECO:0000313" key="8">
    <source>
        <dbReference type="Proteomes" id="UP000825002"/>
    </source>
</evidence>
<dbReference type="Gene3D" id="1.20.5.580">
    <property type="entry name" value="Single Helix bin"/>
    <property type="match status" value="1"/>
</dbReference>
<dbReference type="PANTHER" id="PTHR16705:SF4">
    <property type="entry name" value="COMPLEXIN"/>
    <property type="match status" value="1"/>
</dbReference>
<evidence type="ECO:0000256" key="5">
    <source>
        <dbReference type="ARBA" id="ARBA00037297"/>
    </source>
</evidence>
<organism evidence="7 8">
    <name type="scientific">Fragariocoptes setiger</name>
    <dbReference type="NCBI Taxonomy" id="1670756"/>
    <lineage>
        <taxon>Eukaryota</taxon>
        <taxon>Metazoa</taxon>
        <taxon>Ecdysozoa</taxon>
        <taxon>Arthropoda</taxon>
        <taxon>Chelicerata</taxon>
        <taxon>Arachnida</taxon>
        <taxon>Acari</taxon>
        <taxon>Acariformes</taxon>
        <taxon>Trombidiformes</taxon>
        <taxon>Prostigmata</taxon>
        <taxon>Eupodina</taxon>
        <taxon>Eriophyoidea</taxon>
        <taxon>Phytoptidae</taxon>
        <taxon>Fragariocoptes</taxon>
    </lineage>
</organism>
<feature type="compositionally biased region" description="Basic and acidic residues" evidence="6">
    <location>
        <begin position="49"/>
        <end position="91"/>
    </location>
</feature>
<evidence type="ECO:0000256" key="1">
    <source>
        <dbReference type="ARBA" id="ARBA00005396"/>
    </source>
</evidence>
<evidence type="ECO:0000313" key="7">
    <source>
        <dbReference type="EMBL" id="KAG9509574.1"/>
    </source>
</evidence>
<dbReference type="Pfam" id="PF05835">
    <property type="entry name" value="Synaphin"/>
    <property type="match status" value="1"/>
</dbReference>
<evidence type="ECO:0000256" key="3">
    <source>
        <dbReference type="ARBA" id="ARBA00022483"/>
    </source>
</evidence>
<keyword evidence="2" id="KW-0813">Transport</keyword>
<gene>
    <name evidence="7" type="primary">cpx-1</name>
    <name evidence="7" type="ORF">GZH46_01903</name>
</gene>
<evidence type="ECO:0000256" key="4">
    <source>
        <dbReference type="ARBA" id="ARBA00022775"/>
    </source>
</evidence>
<evidence type="ECO:0000256" key="6">
    <source>
        <dbReference type="SAM" id="MobiDB-lite"/>
    </source>
</evidence>
<comment type="function">
    <text evidence="5">Positively regulates a late step in synaptic vesicle exocytosis.</text>
</comment>
<dbReference type="SUPFAM" id="SSF58038">
    <property type="entry name" value="SNARE fusion complex"/>
    <property type="match status" value="1"/>
</dbReference>
<keyword evidence="4" id="KW-0532">Neurotransmitter transport</keyword>
<name>A0ABQ7S821_9ACAR</name>
<dbReference type="EMBL" id="JAIFTH010000415">
    <property type="protein sequence ID" value="KAG9509574.1"/>
    <property type="molecule type" value="Genomic_DNA"/>
</dbReference>
<dbReference type="PANTHER" id="PTHR16705">
    <property type="entry name" value="COMPLEXIN"/>
    <property type="match status" value="1"/>
</dbReference>
<dbReference type="Proteomes" id="UP000825002">
    <property type="component" value="Unassembled WGS sequence"/>
</dbReference>